<sequence>DGSLPPGAMRDDNRRELVDAGRRLLAPTLAALVEATQVPFAQAILDLAVERMAFGRAVLLGDAACLVRPHTAAGVAKAAQNAVGLAEALRGGVHESAFDAALSRWEADQLATNASLSELGISLGTRIMGRA</sequence>
<dbReference type="GO" id="GO:0071949">
    <property type="term" value="F:FAD binding"/>
    <property type="evidence" value="ECO:0007669"/>
    <property type="project" value="InterPro"/>
</dbReference>
<dbReference type="PANTHER" id="PTHR47469">
    <property type="entry name" value="MONOOXYGENASE-LIKE"/>
    <property type="match status" value="1"/>
</dbReference>
<protein>
    <recommendedName>
        <fullName evidence="1">FAD-binding domain-containing protein</fullName>
    </recommendedName>
</protein>
<evidence type="ECO:0000313" key="3">
    <source>
        <dbReference type="Proteomes" id="UP000473571"/>
    </source>
</evidence>
<name>A0A6L3N9S8_9BURK</name>
<gene>
    <name evidence="2" type="ORF">F7R13_25975</name>
</gene>
<dbReference type="SUPFAM" id="SSF54373">
    <property type="entry name" value="FAD-linked reductases, C-terminal domain"/>
    <property type="match status" value="1"/>
</dbReference>
<dbReference type="InterPro" id="IPR002938">
    <property type="entry name" value="FAD-bd"/>
</dbReference>
<proteinExistence type="predicted"/>
<dbReference type="InterPro" id="IPR053212">
    <property type="entry name" value="DHP_3-monooxygenase"/>
</dbReference>
<dbReference type="RefSeq" id="WP_212139334.1">
    <property type="nucleotide sequence ID" value="NZ_VZOL01000529.1"/>
</dbReference>
<dbReference type="SUPFAM" id="SSF51905">
    <property type="entry name" value="FAD/NAD(P)-binding domain"/>
    <property type="match status" value="1"/>
</dbReference>
<organism evidence="2 3">
    <name type="scientific">Burkholderia territorii</name>
    <dbReference type="NCBI Taxonomy" id="1503055"/>
    <lineage>
        <taxon>Bacteria</taxon>
        <taxon>Pseudomonadati</taxon>
        <taxon>Pseudomonadota</taxon>
        <taxon>Betaproteobacteria</taxon>
        <taxon>Burkholderiales</taxon>
        <taxon>Burkholderiaceae</taxon>
        <taxon>Burkholderia</taxon>
        <taxon>Burkholderia cepacia complex</taxon>
    </lineage>
</organism>
<dbReference type="Gene3D" id="3.50.50.60">
    <property type="entry name" value="FAD/NAD(P)-binding domain"/>
    <property type="match status" value="1"/>
</dbReference>
<dbReference type="Pfam" id="PF01494">
    <property type="entry name" value="FAD_binding_3"/>
    <property type="match status" value="1"/>
</dbReference>
<reference evidence="2 3" key="1">
    <citation type="submission" date="2019-09" db="EMBL/GenBank/DDBJ databases">
        <title>Draft genome sequences of 48 bacterial type strains from the CCUG.</title>
        <authorList>
            <person name="Tunovic T."/>
            <person name="Pineiro-Iglesias B."/>
            <person name="Unosson C."/>
            <person name="Inganas E."/>
            <person name="Ohlen M."/>
            <person name="Cardew S."/>
            <person name="Jensie-Markopoulos S."/>
            <person name="Salva-Serra F."/>
            <person name="Jaen-Luchoro D."/>
            <person name="Karlsson R."/>
            <person name="Svensson-Stadler L."/>
            <person name="Chun J."/>
            <person name="Moore E."/>
        </authorList>
    </citation>
    <scope>NUCLEOTIDE SEQUENCE [LARGE SCALE GENOMIC DNA]</scope>
    <source>
        <strain evidence="2 3">CCUG 65687</strain>
    </source>
</reference>
<feature type="non-terminal residue" evidence="2">
    <location>
        <position position="1"/>
    </location>
</feature>
<dbReference type="AlphaFoldDB" id="A0A6L3N9S8"/>
<feature type="domain" description="FAD-binding" evidence="1">
    <location>
        <begin position="48"/>
        <end position="111"/>
    </location>
</feature>
<comment type="caution">
    <text evidence="2">The sequence shown here is derived from an EMBL/GenBank/DDBJ whole genome shotgun (WGS) entry which is preliminary data.</text>
</comment>
<dbReference type="InterPro" id="IPR036188">
    <property type="entry name" value="FAD/NAD-bd_sf"/>
</dbReference>
<accession>A0A6L3N9S8</accession>
<evidence type="ECO:0000259" key="1">
    <source>
        <dbReference type="Pfam" id="PF01494"/>
    </source>
</evidence>
<dbReference type="Proteomes" id="UP000473571">
    <property type="component" value="Unassembled WGS sequence"/>
</dbReference>
<dbReference type="EMBL" id="VZOL01000529">
    <property type="protein sequence ID" value="KAB0654902.1"/>
    <property type="molecule type" value="Genomic_DNA"/>
</dbReference>
<dbReference type="PANTHER" id="PTHR47469:SF2">
    <property type="entry name" value="OS06G0597600 PROTEIN"/>
    <property type="match status" value="1"/>
</dbReference>
<evidence type="ECO:0000313" key="2">
    <source>
        <dbReference type="EMBL" id="KAB0654902.1"/>
    </source>
</evidence>